<dbReference type="InParanoid" id="G4M232"/>
<reference evidence="1" key="1">
    <citation type="journal article" date="2012" name="PLoS Negl. Trop. Dis.">
        <title>A systematically improved high quality genome and transcriptome of the human blood fluke Schistosoma mansoni.</title>
        <authorList>
            <person name="Protasio A.V."/>
            <person name="Tsai I.J."/>
            <person name="Babbage A."/>
            <person name="Nichol S."/>
            <person name="Hunt M."/>
            <person name="Aslett M.A."/>
            <person name="De Silva N."/>
            <person name="Velarde G.S."/>
            <person name="Anderson T.J."/>
            <person name="Clark R.C."/>
            <person name="Davidson C."/>
            <person name="Dillon G.P."/>
            <person name="Holroyd N.E."/>
            <person name="LoVerde P.T."/>
            <person name="Lloyd C."/>
            <person name="McQuillan J."/>
            <person name="Oliveira G."/>
            <person name="Otto T.D."/>
            <person name="Parker-Manuel S.J."/>
            <person name="Quail M.A."/>
            <person name="Wilson R.A."/>
            <person name="Zerlotini A."/>
            <person name="Dunne D.W."/>
            <person name="Berriman M."/>
        </authorList>
    </citation>
    <scope>NUCLEOTIDE SEQUENCE [LARGE SCALE GENOMIC DNA]</scope>
    <source>
        <strain evidence="1">Puerto Rican</strain>
    </source>
</reference>
<dbReference type="Proteomes" id="UP000008854">
    <property type="component" value="Unassembled WGS sequence"/>
</dbReference>
<dbReference type="HOGENOM" id="CLU_2641230_0_0_1"/>
<dbReference type="CTD" id="29830824"/>
<keyword evidence="1" id="KW-1185">Reference proteome</keyword>
<dbReference type="WBParaSite" id="Smp_205700.1">
    <property type="protein sequence ID" value="Smp_205700.1"/>
    <property type="gene ID" value="Smp_205700"/>
</dbReference>
<proteinExistence type="predicted"/>
<organism evidence="1 2">
    <name type="scientific">Schistosoma mansoni</name>
    <name type="common">Blood fluke</name>
    <dbReference type="NCBI Taxonomy" id="6183"/>
    <lineage>
        <taxon>Eukaryota</taxon>
        <taxon>Metazoa</taxon>
        <taxon>Spiralia</taxon>
        <taxon>Lophotrochozoa</taxon>
        <taxon>Platyhelminthes</taxon>
        <taxon>Trematoda</taxon>
        <taxon>Digenea</taxon>
        <taxon>Strigeidida</taxon>
        <taxon>Schistosomatoidea</taxon>
        <taxon>Schistosomatidae</taxon>
        <taxon>Schistosoma</taxon>
    </lineage>
</organism>
<dbReference type="RefSeq" id="XP_018644765.1">
    <property type="nucleotide sequence ID" value="XM_018796597.1"/>
</dbReference>
<evidence type="ECO:0000313" key="2">
    <source>
        <dbReference type="WBParaSite" id="Smp_205700.1"/>
    </source>
</evidence>
<accession>G4M232</accession>
<name>G4M232_SCHMA</name>
<sequence>MFQMNRFLIKGLMMMMMMMMMMVMMMMMIFEIHWLLMKSLVNLRKIFHVNEIVVKHVMLLVFTMHTFAQRRSYFNYE</sequence>
<dbReference type="AlphaFoldDB" id="G4M232"/>
<dbReference type="GeneID" id="29830824"/>
<evidence type="ECO:0000313" key="1">
    <source>
        <dbReference type="Proteomes" id="UP000008854"/>
    </source>
</evidence>
<dbReference type="KEGG" id="smm:Smp_205700"/>
<protein>
    <submittedName>
        <fullName evidence="2">Smp_205700</fullName>
    </submittedName>
</protein>
<reference evidence="2" key="2">
    <citation type="submission" date="2018-12" db="UniProtKB">
        <authorList>
            <consortium name="WormBaseParasite"/>
        </authorList>
    </citation>
    <scope>IDENTIFICATION</scope>
    <source>
        <strain evidence="2">Puerto Rican</strain>
    </source>
</reference>